<dbReference type="VEuPathDB" id="PlasmoDB:C922_04156"/>
<keyword evidence="3" id="KW-0732">Signal</keyword>
<gene>
    <name evidence="4" type="ORF">C922_04156</name>
</gene>
<dbReference type="AlphaFoldDB" id="W7AJB4"/>
<feature type="region of interest" description="Disordered" evidence="1">
    <location>
        <begin position="236"/>
        <end position="268"/>
    </location>
</feature>
<dbReference type="Proteomes" id="UP000030640">
    <property type="component" value="Unassembled WGS sequence"/>
</dbReference>
<organism evidence="4 5">
    <name type="scientific">Plasmodium inui San Antonio 1</name>
    <dbReference type="NCBI Taxonomy" id="1237626"/>
    <lineage>
        <taxon>Eukaryota</taxon>
        <taxon>Sar</taxon>
        <taxon>Alveolata</taxon>
        <taxon>Apicomplexa</taxon>
        <taxon>Aconoidasida</taxon>
        <taxon>Haemosporida</taxon>
        <taxon>Plasmodiidae</taxon>
        <taxon>Plasmodium</taxon>
        <taxon>Plasmodium (Plasmodium)</taxon>
    </lineage>
</organism>
<keyword evidence="2" id="KW-0472">Membrane</keyword>
<feature type="signal peptide" evidence="3">
    <location>
        <begin position="1"/>
        <end position="22"/>
    </location>
</feature>
<feature type="chain" id="PRO_5004888372" evidence="3">
    <location>
        <begin position="23"/>
        <end position="268"/>
    </location>
</feature>
<name>W7AJB4_9APIC</name>
<keyword evidence="2" id="KW-0812">Transmembrane</keyword>
<reference evidence="4 5" key="1">
    <citation type="submission" date="2013-02" db="EMBL/GenBank/DDBJ databases">
        <title>The Genome Sequence of Plasmodium inui San Antonio 1.</title>
        <authorList>
            <consortium name="The Broad Institute Genome Sequencing Platform"/>
            <consortium name="The Broad Institute Genome Sequencing Center for Infectious Disease"/>
            <person name="Neafsey D."/>
            <person name="Cheeseman I."/>
            <person name="Volkman S."/>
            <person name="Adams J."/>
            <person name="Walker B."/>
            <person name="Young S.K."/>
            <person name="Zeng Q."/>
            <person name="Gargeya S."/>
            <person name="Fitzgerald M."/>
            <person name="Haas B."/>
            <person name="Abouelleil A."/>
            <person name="Alvarado L."/>
            <person name="Arachchi H.M."/>
            <person name="Berlin A.M."/>
            <person name="Chapman S.B."/>
            <person name="Dewar J."/>
            <person name="Goldberg J."/>
            <person name="Griggs A."/>
            <person name="Gujja S."/>
            <person name="Hansen M."/>
            <person name="Howarth C."/>
            <person name="Imamovic A."/>
            <person name="Larimer J."/>
            <person name="McCowan C."/>
            <person name="Murphy C."/>
            <person name="Neiman D."/>
            <person name="Pearson M."/>
            <person name="Priest M."/>
            <person name="Roberts A."/>
            <person name="Saif S."/>
            <person name="Shea T."/>
            <person name="Sisk P."/>
            <person name="Sykes S."/>
            <person name="Wortman J."/>
            <person name="Nusbaum C."/>
            <person name="Birren B."/>
        </authorList>
    </citation>
    <scope>NUCLEOTIDE SEQUENCE [LARGE SCALE GENOMIC DNA]</scope>
    <source>
        <strain evidence="4 5">San Antonio 1</strain>
    </source>
</reference>
<proteinExistence type="predicted"/>
<dbReference type="GeneID" id="20039430"/>
<feature type="transmembrane region" description="Helical" evidence="2">
    <location>
        <begin position="192"/>
        <end position="212"/>
    </location>
</feature>
<dbReference type="RefSeq" id="XP_008817963.1">
    <property type="nucleotide sequence ID" value="XM_008819741.1"/>
</dbReference>
<feature type="compositionally biased region" description="Basic and acidic residues" evidence="1">
    <location>
        <begin position="236"/>
        <end position="250"/>
    </location>
</feature>
<evidence type="ECO:0000313" key="4">
    <source>
        <dbReference type="EMBL" id="EUD65416.1"/>
    </source>
</evidence>
<feature type="compositionally biased region" description="Acidic residues" evidence="1">
    <location>
        <begin position="251"/>
        <end position="260"/>
    </location>
</feature>
<dbReference type="EMBL" id="KI965479">
    <property type="protein sequence ID" value="EUD65416.1"/>
    <property type="molecule type" value="Genomic_DNA"/>
</dbReference>
<evidence type="ECO:0000256" key="1">
    <source>
        <dbReference type="SAM" id="MobiDB-lite"/>
    </source>
</evidence>
<dbReference type="OrthoDB" id="372232at2759"/>
<accession>W7AJB4</accession>
<evidence type="ECO:0000313" key="5">
    <source>
        <dbReference type="Proteomes" id="UP000030640"/>
    </source>
</evidence>
<protein>
    <submittedName>
        <fullName evidence="4">Uncharacterized protein</fullName>
    </submittedName>
</protein>
<keyword evidence="5" id="KW-1185">Reference proteome</keyword>
<keyword evidence="2" id="KW-1133">Transmembrane helix</keyword>
<evidence type="ECO:0000256" key="2">
    <source>
        <dbReference type="SAM" id="Phobius"/>
    </source>
</evidence>
<evidence type="ECO:0000256" key="3">
    <source>
        <dbReference type="SAM" id="SignalP"/>
    </source>
</evidence>
<sequence length="268" mass="31133">MKAVPLFALLSLLFATLLRVKCIKKTPQRRYPHWGYPPRSQHKGKSSGHEYAFIGIAKRKYDLSHFRKNKITSNDQHVVKKQKTLHILYLHDGENGKGQVKNNHLNMKDKNWWSKVTSNLLFIFNRNCLTKFLCAGTFCLVLYPVYTSLVNKKIELAITNVLKENFLSVSMPQKIKRYFFSLSFGEFRSSPFFLSTILVASYSLYIIIKVYIEKKREATRMKSAIESYNKSREEYINTGRDSSEGSGHDDDYFDYADEGGDFGKEDPY</sequence>